<sequence>TAKLREKLEKRQKEREAQQNWYESWFNYSPWLTTLLSAVIGPITLFIIGLAFGPCIWNKAIELVRSRLQAAYLLPPDVSNFSMAKETIKRFNEQN</sequence>
<dbReference type="InterPro" id="IPR018154">
    <property type="entry name" value="TLV/ENV_coat_polyprotein"/>
</dbReference>
<name>A0A7L2XKR3_9PASS</name>
<dbReference type="AlphaFoldDB" id="A0A7L2XKR3"/>
<reference evidence="2 3" key="1">
    <citation type="submission" date="2019-09" db="EMBL/GenBank/DDBJ databases">
        <title>Bird 10,000 Genomes (B10K) Project - Family phase.</title>
        <authorList>
            <person name="Zhang G."/>
        </authorList>
    </citation>
    <scope>NUCLEOTIDE SEQUENCE [LARGE SCALE GENOMIC DNA]</scope>
    <source>
        <strain evidence="2">B10K-DU-002-58</strain>
        <tissue evidence="2">Muscle</tissue>
    </source>
</reference>
<evidence type="ECO:0000256" key="1">
    <source>
        <dbReference type="SAM" id="Phobius"/>
    </source>
</evidence>
<evidence type="ECO:0000313" key="2">
    <source>
        <dbReference type="EMBL" id="NXS83770.1"/>
    </source>
</evidence>
<keyword evidence="1" id="KW-0472">Membrane</keyword>
<feature type="non-terminal residue" evidence="2">
    <location>
        <position position="1"/>
    </location>
</feature>
<dbReference type="OrthoDB" id="9633697at2759"/>
<feature type="transmembrane region" description="Helical" evidence="1">
    <location>
        <begin position="31"/>
        <end position="57"/>
    </location>
</feature>
<protein>
    <submittedName>
        <fullName evidence="2">ENV1 protein</fullName>
    </submittedName>
</protein>
<dbReference type="Proteomes" id="UP000545329">
    <property type="component" value="Unassembled WGS sequence"/>
</dbReference>
<dbReference type="Pfam" id="PF00429">
    <property type="entry name" value="TLV_coat"/>
    <property type="match status" value="1"/>
</dbReference>
<accession>A0A7L2XKR3</accession>
<comment type="caution">
    <text evidence="2">The sequence shown here is derived from an EMBL/GenBank/DDBJ whole genome shotgun (WGS) entry which is preliminary data.</text>
</comment>
<feature type="non-terminal residue" evidence="2">
    <location>
        <position position="95"/>
    </location>
</feature>
<dbReference type="EMBL" id="VZTN01019216">
    <property type="protein sequence ID" value="NXS83770.1"/>
    <property type="molecule type" value="Genomic_DNA"/>
</dbReference>
<keyword evidence="3" id="KW-1185">Reference proteome</keyword>
<keyword evidence="1" id="KW-1133">Transmembrane helix</keyword>
<gene>
    <name evidence="2" type="primary">Env1_1</name>
    <name evidence="2" type="ORF">ERPZAN_R15244</name>
</gene>
<evidence type="ECO:0000313" key="3">
    <source>
        <dbReference type="Proteomes" id="UP000545329"/>
    </source>
</evidence>
<keyword evidence="1" id="KW-0812">Transmembrane</keyword>
<proteinExistence type="predicted"/>
<organism evidence="2 3">
    <name type="scientific">Erpornis zantholeuca</name>
    <dbReference type="NCBI Taxonomy" id="1112836"/>
    <lineage>
        <taxon>Eukaryota</taxon>
        <taxon>Metazoa</taxon>
        <taxon>Chordata</taxon>
        <taxon>Craniata</taxon>
        <taxon>Vertebrata</taxon>
        <taxon>Euteleostomi</taxon>
        <taxon>Archelosauria</taxon>
        <taxon>Archosauria</taxon>
        <taxon>Dinosauria</taxon>
        <taxon>Saurischia</taxon>
        <taxon>Theropoda</taxon>
        <taxon>Coelurosauria</taxon>
        <taxon>Aves</taxon>
        <taxon>Neognathae</taxon>
        <taxon>Neoaves</taxon>
        <taxon>Telluraves</taxon>
        <taxon>Australaves</taxon>
        <taxon>Passeriformes</taxon>
        <taxon>Sylvioidea</taxon>
        <taxon>Timaliidae</taxon>
        <taxon>Erpornis</taxon>
    </lineage>
</organism>